<dbReference type="Proteomes" id="UP000323506">
    <property type="component" value="Chromosome D13"/>
</dbReference>
<dbReference type="EMBL" id="CM017713">
    <property type="protein sequence ID" value="TYG36750.1"/>
    <property type="molecule type" value="Genomic_DNA"/>
</dbReference>
<evidence type="ECO:0000313" key="1">
    <source>
        <dbReference type="EMBL" id="TYG36750.1"/>
    </source>
</evidence>
<name>A0A5D1ZX86_GOSDA</name>
<evidence type="ECO:0000313" key="2">
    <source>
        <dbReference type="Proteomes" id="UP000323506"/>
    </source>
</evidence>
<proteinExistence type="predicted"/>
<organism evidence="1 2">
    <name type="scientific">Gossypium darwinii</name>
    <name type="common">Darwin's cotton</name>
    <name type="synonym">Gossypium barbadense var. darwinii</name>
    <dbReference type="NCBI Taxonomy" id="34276"/>
    <lineage>
        <taxon>Eukaryota</taxon>
        <taxon>Viridiplantae</taxon>
        <taxon>Streptophyta</taxon>
        <taxon>Embryophyta</taxon>
        <taxon>Tracheophyta</taxon>
        <taxon>Spermatophyta</taxon>
        <taxon>Magnoliopsida</taxon>
        <taxon>eudicotyledons</taxon>
        <taxon>Gunneridae</taxon>
        <taxon>Pentapetalae</taxon>
        <taxon>rosids</taxon>
        <taxon>malvids</taxon>
        <taxon>Malvales</taxon>
        <taxon>Malvaceae</taxon>
        <taxon>Malvoideae</taxon>
        <taxon>Gossypium</taxon>
    </lineage>
</organism>
<gene>
    <name evidence="1" type="ORF">ES288_D13G088300v1</name>
</gene>
<dbReference type="AlphaFoldDB" id="A0A5D1ZX86"/>
<keyword evidence="2" id="KW-1185">Reference proteome</keyword>
<sequence>MPELSSTLSSHVRFLLQSLTEANADSVFRELCQCRSSTNKTVELVDSKTNGDLSRSKSESMNADENLLCLTRDAQSNFCSRSSTAGLVLIKLAGIISPLLCCITLGGN</sequence>
<protein>
    <submittedName>
        <fullName evidence="1">Uncharacterized protein</fullName>
    </submittedName>
</protein>
<reference evidence="1 2" key="1">
    <citation type="submission" date="2019-06" db="EMBL/GenBank/DDBJ databases">
        <title>WGS assembly of Gossypium darwinii.</title>
        <authorList>
            <person name="Chen Z.J."/>
            <person name="Sreedasyam A."/>
            <person name="Ando A."/>
            <person name="Song Q."/>
            <person name="De L."/>
            <person name="Hulse-Kemp A."/>
            <person name="Ding M."/>
            <person name="Ye W."/>
            <person name="Kirkbride R."/>
            <person name="Jenkins J."/>
            <person name="Plott C."/>
            <person name="Lovell J."/>
            <person name="Lin Y.-M."/>
            <person name="Vaughn R."/>
            <person name="Liu B."/>
            <person name="Li W."/>
            <person name="Simpson S."/>
            <person name="Scheffler B."/>
            <person name="Saski C."/>
            <person name="Grover C."/>
            <person name="Hu G."/>
            <person name="Conover J."/>
            <person name="Carlson J."/>
            <person name="Shu S."/>
            <person name="Boston L."/>
            <person name="Williams M."/>
            <person name="Peterson D."/>
            <person name="Mcgee K."/>
            <person name="Jones D."/>
            <person name="Wendel J."/>
            <person name="Stelly D."/>
            <person name="Grimwood J."/>
            <person name="Schmutz J."/>
        </authorList>
    </citation>
    <scope>NUCLEOTIDE SEQUENCE [LARGE SCALE GENOMIC DNA]</scope>
    <source>
        <strain evidence="1">1808015.09</strain>
    </source>
</reference>
<accession>A0A5D1ZX86</accession>